<dbReference type="GO" id="GO:0016973">
    <property type="term" value="P:poly(A)+ mRNA export from nucleus"/>
    <property type="evidence" value="ECO:0007669"/>
    <property type="project" value="TreeGrafter"/>
</dbReference>
<dbReference type="GO" id="GO:0006606">
    <property type="term" value="P:protein import into nucleus"/>
    <property type="evidence" value="ECO:0007669"/>
    <property type="project" value="TreeGrafter"/>
</dbReference>
<evidence type="ECO:0000256" key="1">
    <source>
        <dbReference type="ARBA" id="ARBA00004567"/>
    </source>
</evidence>
<feature type="region of interest" description="Disordered" evidence="5">
    <location>
        <begin position="345"/>
        <end position="436"/>
    </location>
</feature>
<keyword evidence="3" id="KW-0653">Protein transport</keyword>
<feature type="compositionally biased region" description="Low complexity" evidence="5">
    <location>
        <begin position="16"/>
        <end position="25"/>
    </location>
</feature>
<dbReference type="InterPro" id="IPR007231">
    <property type="entry name" value="Nucleoporin_int_Nup93/Nic96"/>
</dbReference>
<dbReference type="AlphaFoldDB" id="A0A9P8VBU4"/>
<accession>A0A9P8VBU4</accession>
<keyword evidence="3" id="KW-0813">Transport</keyword>
<feature type="compositionally biased region" description="Polar residues" evidence="5">
    <location>
        <begin position="154"/>
        <end position="170"/>
    </location>
</feature>
<dbReference type="PANTHER" id="PTHR11225:SF4">
    <property type="entry name" value="NUCLEAR PORE COMPLEX PROTEIN NUP93"/>
    <property type="match status" value="1"/>
</dbReference>
<comment type="similarity">
    <text evidence="2">Belongs to the nucleoporin interacting component (NIC) family.</text>
</comment>
<feature type="compositionally biased region" description="Low complexity" evidence="5">
    <location>
        <begin position="79"/>
        <end position="91"/>
    </location>
</feature>
<keyword evidence="3" id="KW-0906">Nuclear pore complex</keyword>
<dbReference type="GO" id="GO:0005643">
    <property type="term" value="C:nuclear pore"/>
    <property type="evidence" value="ECO:0007669"/>
    <property type="project" value="UniProtKB-SubCell"/>
</dbReference>
<protein>
    <submittedName>
        <fullName evidence="6">Nup93/Nic96-domain-containing protein</fullName>
    </submittedName>
</protein>
<evidence type="ECO:0000256" key="3">
    <source>
        <dbReference type="ARBA" id="ARBA00023132"/>
    </source>
</evidence>
<feature type="compositionally biased region" description="Basic and acidic residues" evidence="5">
    <location>
        <begin position="427"/>
        <end position="436"/>
    </location>
</feature>
<feature type="compositionally biased region" description="Low complexity" evidence="5">
    <location>
        <begin position="112"/>
        <end position="125"/>
    </location>
</feature>
<gene>
    <name evidence="6" type="ORF">F5X68DRAFT_275296</name>
</gene>
<sequence length="1148" mass="124066">MSLFGQGASTGGGLFGQQQQTTTPQSGGGLFGQAKPQTAAAPSGGLFGSATTTPQPATGGLFGGQTQTQQAKPSLFGSPAPQQTQQAAPATGGLFGGQQTAQPASTGGLFGGQQASQPAAAPSSGGLFGGGQQTSTLGGGGGLFGKPAAPAQHQPGSSLFGQPSATNTAPSLGLGLGQSNAAQGQNAQSQAQPSQPSGAYFDSLFAKSKKDGAADGSMEDLPSLQLGLNDLHQRLRKLGARPQDKPIDGRAHYLLAGSGVDPTTAARDLGSLDLQMGRVEKPSGYSSNEIDVETYLANLQSKTTLSMIADGLDRSARDFDSFLEDNVTQEWEAQRKRIYEHFGIKARDDGPGAGTPSREAQGGFGRSRRSKNTQAGARTGRQSVFGKSNLQRSVIGTPSKIGTHQSEFADVERATDSKGSFAGGHGSSDRSVREKQTKLAEKIRSLNSARLISHPYPILSELAGVEKKSLDPHSPHIVEAYHAVRQIVGEDPTADTTIDGATAKERQYALKYLDDAPNSANAISMRKQLLSGANTFLERQFLKEMEALISKYPHEANLGGRPDIVSKVKAYIRLRAARKDLVPDNTELQLIKGEYVWAIIFYLLRSGNVDDAAKYVNDQAPQLRTFDRTFQAYLNSYASSDDRRLKRSLQDRCNSEYIQRVRNAPENSIDPFRMACYKIIGRCDLNNRNLDGLNTDINDWIWLQFNLAREGDRSVEVASEAYGLSEVQSSIKEIGAKHFPKASSDDNSGSFGMFFYLQVLSGMFEEAIAYLYPFSYVDAVHFAIALDYYGLLRPSDPLTAGNDLRSLNSKDLVQINFGRMLGYYTRDFRAADVVSAVDYLALICLNMDMPGEAGRRNASLCWEALRELVLESREYSRLIGDIRPDGQRLRGVIEERGPLIGLDEESDFINTVTVQAASFAEENGRTTDAVLLYHLAGEYDTVVAIVSRALSEAISIDIGQDPLKLMPIKPRAANDAQPGSSLSLASIDDPVELARTMMSMYERDAMFHRKIQDQNKVACGVLLGMSTIKSLVEAGQWAQCLDKIRSLDILPLEAGGDPAIIRAYAAKFPGLSQPVAINVPNLLMWTILACTRQRDALSTGAFSGNEGTRRLIIDQMRQMVLDLTTYTSQLRYRLPPTLHEALARAAAE</sequence>
<dbReference type="EMBL" id="JAGSXJ010000009">
    <property type="protein sequence ID" value="KAH6688398.1"/>
    <property type="molecule type" value="Genomic_DNA"/>
</dbReference>
<keyword evidence="3" id="KW-0509">mRNA transport</keyword>
<feature type="region of interest" description="Disordered" evidence="5">
    <location>
        <begin position="1"/>
        <end position="200"/>
    </location>
</feature>
<dbReference type="InterPro" id="IPR025574">
    <property type="entry name" value="Nucleoporin_FG_rpt"/>
</dbReference>
<evidence type="ECO:0000256" key="5">
    <source>
        <dbReference type="SAM" id="MobiDB-lite"/>
    </source>
</evidence>
<dbReference type="Pfam" id="PF13634">
    <property type="entry name" value="Nucleoporin_FG"/>
    <property type="match status" value="2"/>
</dbReference>
<keyword evidence="7" id="KW-1185">Reference proteome</keyword>
<comment type="subcellular location">
    <subcellularLocation>
        <location evidence="1">Nucleus</location>
        <location evidence="1">Nuclear pore complex</location>
    </subcellularLocation>
</comment>
<proteinExistence type="inferred from homology"/>
<dbReference type="Pfam" id="PF04097">
    <property type="entry name" value="Nic96"/>
    <property type="match status" value="1"/>
</dbReference>
<keyword evidence="3" id="KW-0811">Translocation</keyword>
<feature type="compositionally biased region" description="Polar residues" evidence="5">
    <location>
        <begin position="372"/>
        <end position="406"/>
    </location>
</feature>
<evidence type="ECO:0000256" key="4">
    <source>
        <dbReference type="ARBA" id="ARBA00023242"/>
    </source>
</evidence>
<feature type="compositionally biased region" description="Low complexity" evidence="5">
    <location>
        <begin position="171"/>
        <end position="199"/>
    </location>
</feature>
<evidence type="ECO:0000313" key="7">
    <source>
        <dbReference type="Proteomes" id="UP000770015"/>
    </source>
</evidence>
<comment type="caution">
    <text evidence="6">The sequence shown here is derived from an EMBL/GenBank/DDBJ whole genome shotgun (WGS) entry which is preliminary data.</text>
</comment>
<dbReference type="GO" id="GO:0017056">
    <property type="term" value="F:structural constituent of nuclear pore"/>
    <property type="evidence" value="ECO:0007669"/>
    <property type="project" value="InterPro"/>
</dbReference>
<reference evidence="6" key="1">
    <citation type="journal article" date="2021" name="Nat. Commun.">
        <title>Genetic determinants of endophytism in the Arabidopsis root mycobiome.</title>
        <authorList>
            <person name="Mesny F."/>
            <person name="Miyauchi S."/>
            <person name="Thiergart T."/>
            <person name="Pickel B."/>
            <person name="Atanasova L."/>
            <person name="Karlsson M."/>
            <person name="Huettel B."/>
            <person name="Barry K.W."/>
            <person name="Haridas S."/>
            <person name="Chen C."/>
            <person name="Bauer D."/>
            <person name="Andreopoulos W."/>
            <person name="Pangilinan J."/>
            <person name="LaButti K."/>
            <person name="Riley R."/>
            <person name="Lipzen A."/>
            <person name="Clum A."/>
            <person name="Drula E."/>
            <person name="Henrissat B."/>
            <person name="Kohler A."/>
            <person name="Grigoriev I.V."/>
            <person name="Martin F.M."/>
            <person name="Hacquard S."/>
        </authorList>
    </citation>
    <scope>NUCLEOTIDE SEQUENCE</scope>
    <source>
        <strain evidence="6">MPI-SDFR-AT-0117</strain>
    </source>
</reference>
<evidence type="ECO:0000313" key="6">
    <source>
        <dbReference type="EMBL" id="KAH6688398.1"/>
    </source>
</evidence>
<keyword evidence="4" id="KW-0539">Nucleus</keyword>
<dbReference type="Proteomes" id="UP000770015">
    <property type="component" value="Unassembled WGS sequence"/>
</dbReference>
<dbReference type="PANTHER" id="PTHR11225">
    <property type="entry name" value="NUCLEAR PORE COMPLEX PROTEIN NUP93 NUCLEOPORIN NUP93 DEAD EYE PROTEIN"/>
    <property type="match status" value="1"/>
</dbReference>
<dbReference type="OrthoDB" id="203824at2759"/>
<organism evidence="6 7">
    <name type="scientific">Plectosphaerella plurivora</name>
    <dbReference type="NCBI Taxonomy" id="936078"/>
    <lineage>
        <taxon>Eukaryota</taxon>
        <taxon>Fungi</taxon>
        <taxon>Dikarya</taxon>
        <taxon>Ascomycota</taxon>
        <taxon>Pezizomycotina</taxon>
        <taxon>Sordariomycetes</taxon>
        <taxon>Hypocreomycetidae</taxon>
        <taxon>Glomerellales</taxon>
        <taxon>Plectosphaerellaceae</taxon>
        <taxon>Plectosphaerella</taxon>
    </lineage>
</organism>
<evidence type="ECO:0000256" key="2">
    <source>
        <dbReference type="ARBA" id="ARBA00010186"/>
    </source>
</evidence>
<name>A0A9P8VBU4_9PEZI</name>
<feature type="compositionally biased region" description="Gly residues" evidence="5">
    <location>
        <begin position="126"/>
        <end position="144"/>
    </location>
</feature>